<feature type="domain" description="Enoyl-CoA hydratase/isomerase" evidence="4">
    <location>
        <begin position="28"/>
        <end position="347"/>
    </location>
</feature>
<comment type="caution">
    <text evidence="5">The sequence shown here is derived from an EMBL/GenBank/DDBJ whole genome shotgun (WGS) entry which is preliminary data.</text>
</comment>
<name>A0A6I3II53_9MICO</name>
<dbReference type="SUPFAM" id="SSF52096">
    <property type="entry name" value="ClpP/crotonase"/>
    <property type="match status" value="1"/>
</dbReference>
<proteinExistence type="predicted"/>
<dbReference type="PANTHER" id="PTHR43176">
    <property type="entry name" value="3-HYDROXYISOBUTYRYL-COA HYDROLASE-RELATED"/>
    <property type="match status" value="1"/>
</dbReference>
<accession>A0A6I3II53</accession>
<evidence type="ECO:0000256" key="2">
    <source>
        <dbReference type="ARBA" id="ARBA00011915"/>
    </source>
</evidence>
<dbReference type="GO" id="GO:0005829">
    <property type="term" value="C:cytosol"/>
    <property type="evidence" value="ECO:0007669"/>
    <property type="project" value="TreeGrafter"/>
</dbReference>
<keyword evidence="5" id="KW-0413">Isomerase</keyword>
<dbReference type="AlphaFoldDB" id="A0A6I3II53"/>
<keyword evidence="3" id="KW-0378">Hydrolase</keyword>
<evidence type="ECO:0000259" key="4">
    <source>
        <dbReference type="Pfam" id="PF16113"/>
    </source>
</evidence>
<evidence type="ECO:0000256" key="1">
    <source>
        <dbReference type="ARBA" id="ARBA00001709"/>
    </source>
</evidence>
<dbReference type="CDD" id="cd06558">
    <property type="entry name" value="crotonase-like"/>
    <property type="match status" value="1"/>
</dbReference>
<dbReference type="PANTHER" id="PTHR43176:SF3">
    <property type="entry name" value="3-HYDROXYISOBUTYRYL-COA HYDROLASE, MITOCHONDRIAL"/>
    <property type="match status" value="1"/>
</dbReference>
<dbReference type="RefSeq" id="WP_154592650.1">
    <property type="nucleotide sequence ID" value="NZ_WLVL01000018.1"/>
</dbReference>
<organism evidence="5 6">
    <name type="scientific">Arsenicicoccus cauae</name>
    <dbReference type="NCBI Taxonomy" id="2663847"/>
    <lineage>
        <taxon>Bacteria</taxon>
        <taxon>Bacillati</taxon>
        <taxon>Actinomycetota</taxon>
        <taxon>Actinomycetes</taxon>
        <taxon>Micrococcales</taxon>
        <taxon>Intrasporangiaceae</taxon>
        <taxon>Arsenicicoccus</taxon>
    </lineage>
</organism>
<gene>
    <name evidence="5" type="ORF">GGG17_04945</name>
</gene>
<dbReference type="InterPro" id="IPR045004">
    <property type="entry name" value="ECH_dom"/>
</dbReference>
<comment type="catalytic activity">
    <reaction evidence="1">
        <text>3-hydroxy-2-methylpropanoyl-CoA + H2O = 3-hydroxy-2-methylpropanoate + CoA + H(+)</text>
        <dbReference type="Rhea" id="RHEA:20888"/>
        <dbReference type="ChEBI" id="CHEBI:11805"/>
        <dbReference type="ChEBI" id="CHEBI:15377"/>
        <dbReference type="ChEBI" id="CHEBI:15378"/>
        <dbReference type="ChEBI" id="CHEBI:57287"/>
        <dbReference type="ChEBI" id="CHEBI:57340"/>
        <dbReference type="EC" id="3.1.2.4"/>
    </reaction>
</comment>
<dbReference type="EC" id="3.1.2.4" evidence="2"/>
<dbReference type="Proteomes" id="UP000431092">
    <property type="component" value="Unassembled WGS sequence"/>
</dbReference>
<dbReference type="GO" id="GO:0006574">
    <property type="term" value="P:L-valine catabolic process"/>
    <property type="evidence" value="ECO:0007669"/>
    <property type="project" value="TreeGrafter"/>
</dbReference>
<dbReference type="Gene3D" id="3.90.226.10">
    <property type="entry name" value="2-enoyl-CoA Hydratase, Chain A, domain 1"/>
    <property type="match status" value="1"/>
</dbReference>
<dbReference type="GO" id="GO:0016853">
    <property type="term" value="F:isomerase activity"/>
    <property type="evidence" value="ECO:0007669"/>
    <property type="project" value="UniProtKB-KW"/>
</dbReference>
<reference evidence="5 6" key="1">
    <citation type="submission" date="2019-11" db="EMBL/GenBank/DDBJ databases">
        <title>Whole genome sequencing identifies a novel species of the genus Arsenicicoccus isolated from human blood.</title>
        <authorList>
            <person name="Jeong J.H."/>
            <person name="Kweon O.J."/>
            <person name="Kim H.R."/>
            <person name="Kim T.-H."/>
            <person name="Ha S.-M."/>
            <person name="Lee M.-K."/>
        </authorList>
    </citation>
    <scope>NUCLEOTIDE SEQUENCE [LARGE SCALE GENOMIC DNA]</scope>
    <source>
        <strain evidence="5 6">MKL-02</strain>
    </source>
</reference>
<dbReference type="InterPro" id="IPR032259">
    <property type="entry name" value="HIBYL-CoA-H"/>
</dbReference>
<evidence type="ECO:0000256" key="3">
    <source>
        <dbReference type="ARBA" id="ARBA00022801"/>
    </source>
</evidence>
<dbReference type="NCBIfam" id="NF004127">
    <property type="entry name" value="PRK05617.1"/>
    <property type="match status" value="1"/>
</dbReference>
<sequence length="349" mass="37572">MPEDAPTTASPRPGHTDEVLYERRGALGRILLNRPRAINSLTTPMVDSMLEQLRDWSADDEVVSVSIEGVGPKGLCAGGDMRAAREATMAGRDDAIVFWDHEYQVDAAIAAYPKPYIAFMDGIVMGGGVGVSAHGSLRLATERTRLAMPETAIGFFPDVAGCWWLAKAPGQLGPYLAMTGASITGADAVATGFADALISSDELPALVDRLAAGERLDPSVGDTDPTSPLVAQRGWIDECFTGDDPAVILRRLEAHGSEEARGCAAVIRTKSPLSVAVSLEAVRRAARMRSINEVLQQDRVLGRHFWERSDMPEGVRVVLVDKGAGEPPQWLWDRVEDVPHDVVEGMFVC</sequence>
<protein>
    <recommendedName>
        <fullName evidence="2">3-hydroxyisobutyryl-CoA hydrolase</fullName>
        <ecNumber evidence="2">3.1.2.4</ecNumber>
    </recommendedName>
</protein>
<dbReference type="InterPro" id="IPR029045">
    <property type="entry name" value="ClpP/crotonase-like_dom_sf"/>
</dbReference>
<dbReference type="Pfam" id="PF16113">
    <property type="entry name" value="ECH_2"/>
    <property type="match status" value="1"/>
</dbReference>
<evidence type="ECO:0000313" key="5">
    <source>
        <dbReference type="EMBL" id="MTB71325.1"/>
    </source>
</evidence>
<evidence type="ECO:0000313" key="6">
    <source>
        <dbReference type="Proteomes" id="UP000431092"/>
    </source>
</evidence>
<keyword evidence="6" id="KW-1185">Reference proteome</keyword>
<dbReference type="GO" id="GO:0003860">
    <property type="term" value="F:3-hydroxyisobutyryl-CoA hydrolase activity"/>
    <property type="evidence" value="ECO:0007669"/>
    <property type="project" value="UniProtKB-EC"/>
</dbReference>
<dbReference type="EMBL" id="WLVL01000018">
    <property type="protein sequence ID" value="MTB71325.1"/>
    <property type="molecule type" value="Genomic_DNA"/>
</dbReference>